<dbReference type="PROSITE" id="PS50109">
    <property type="entry name" value="HIS_KIN"/>
    <property type="match status" value="1"/>
</dbReference>
<dbReference type="OrthoDB" id="543957at2"/>
<dbReference type="InterPro" id="IPR003661">
    <property type="entry name" value="HisK_dim/P_dom"/>
</dbReference>
<dbReference type="SUPFAM" id="SSF52172">
    <property type="entry name" value="CheY-like"/>
    <property type="match status" value="2"/>
</dbReference>
<reference evidence="14 15" key="1">
    <citation type="submission" date="2018-03" db="EMBL/GenBank/DDBJ databases">
        <title>The ancient ancestry and fast evolution of plastids.</title>
        <authorList>
            <person name="Moore K.R."/>
            <person name="Magnabosco C."/>
            <person name="Momper L."/>
            <person name="Gold D.A."/>
            <person name="Bosak T."/>
            <person name="Fournier G.P."/>
        </authorList>
    </citation>
    <scope>NUCLEOTIDE SEQUENCE [LARGE SCALE GENOMIC DNA]</scope>
    <source>
        <strain evidence="14 15">CCALA 037</strain>
    </source>
</reference>
<evidence type="ECO:0000256" key="1">
    <source>
        <dbReference type="ARBA" id="ARBA00000085"/>
    </source>
</evidence>
<comment type="caution">
    <text evidence="14">The sequence shown here is derived from an EMBL/GenBank/DDBJ whole genome shotgun (WGS) entry which is preliminary data.</text>
</comment>
<dbReference type="PANTHER" id="PTHR45339:SF5">
    <property type="entry name" value="HISTIDINE KINASE"/>
    <property type="match status" value="1"/>
</dbReference>
<dbReference type="SUPFAM" id="SSF47384">
    <property type="entry name" value="Homodimeric domain of signal transducing histidine kinase"/>
    <property type="match status" value="1"/>
</dbReference>
<keyword evidence="5 14" id="KW-0808">Transferase</keyword>
<dbReference type="Gene3D" id="3.40.50.2300">
    <property type="match status" value="2"/>
</dbReference>
<evidence type="ECO:0000256" key="2">
    <source>
        <dbReference type="ARBA" id="ARBA00006402"/>
    </source>
</evidence>
<dbReference type="Pfam" id="PF00512">
    <property type="entry name" value="HisKA"/>
    <property type="match status" value="1"/>
</dbReference>
<dbReference type="PRINTS" id="PR00344">
    <property type="entry name" value="BCTRLSENSOR"/>
</dbReference>
<dbReference type="GO" id="GO:0000155">
    <property type="term" value="F:phosphorelay sensor kinase activity"/>
    <property type="evidence" value="ECO:0007669"/>
    <property type="project" value="InterPro"/>
</dbReference>
<feature type="modified residue" description="4-aspartylphosphate" evidence="9">
    <location>
        <position position="431"/>
    </location>
</feature>
<evidence type="ECO:0000256" key="10">
    <source>
        <dbReference type="SAM" id="MobiDB-lite"/>
    </source>
</evidence>
<feature type="domain" description="Response regulatory" evidence="12">
    <location>
        <begin position="382"/>
        <end position="499"/>
    </location>
</feature>
<keyword evidence="5 14" id="KW-0418">Kinase</keyword>
<feature type="modified residue" description="4-aspartylphosphate" evidence="9">
    <location>
        <position position="281"/>
    </location>
</feature>
<dbReference type="Pfam" id="PF02518">
    <property type="entry name" value="HATPase_c"/>
    <property type="match status" value="1"/>
</dbReference>
<organism evidence="14 15">
    <name type="scientific">Chamaesiphon polymorphus CCALA 037</name>
    <dbReference type="NCBI Taxonomy" id="2107692"/>
    <lineage>
        <taxon>Bacteria</taxon>
        <taxon>Bacillati</taxon>
        <taxon>Cyanobacteriota</taxon>
        <taxon>Cyanophyceae</taxon>
        <taxon>Gomontiellales</taxon>
        <taxon>Chamaesiphonaceae</taxon>
        <taxon>Chamaesiphon</taxon>
    </lineage>
</organism>
<dbReference type="InterPro" id="IPR004358">
    <property type="entry name" value="Sig_transdc_His_kin-like_C"/>
</dbReference>
<dbReference type="Gene3D" id="1.10.287.130">
    <property type="match status" value="1"/>
</dbReference>
<dbReference type="CDD" id="cd16922">
    <property type="entry name" value="HATPase_EvgS-ArcB-TorS-like"/>
    <property type="match status" value="1"/>
</dbReference>
<dbReference type="Pfam" id="PF01627">
    <property type="entry name" value="Hpt"/>
    <property type="match status" value="1"/>
</dbReference>
<dbReference type="AlphaFoldDB" id="A0A2T1FE40"/>
<dbReference type="SUPFAM" id="SSF47226">
    <property type="entry name" value="Histidine-containing phosphotransfer domain, HPT domain"/>
    <property type="match status" value="1"/>
</dbReference>
<dbReference type="Gene3D" id="3.30.565.10">
    <property type="entry name" value="Histidine kinase-like ATPase, C-terminal domain"/>
    <property type="match status" value="1"/>
</dbReference>
<feature type="domain" description="HPt" evidence="13">
    <location>
        <begin position="549"/>
        <end position="654"/>
    </location>
</feature>
<dbReference type="InterPro" id="IPR036890">
    <property type="entry name" value="HATPase_C_sf"/>
</dbReference>
<dbReference type="PROSITE" id="PS50110">
    <property type="entry name" value="RESPONSE_REGULATORY"/>
    <property type="match status" value="2"/>
</dbReference>
<evidence type="ECO:0000256" key="7">
    <source>
        <dbReference type="ARBA" id="ARBA00074306"/>
    </source>
</evidence>
<evidence type="ECO:0000256" key="6">
    <source>
        <dbReference type="ARBA" id="ARBA00023012"/>
    </source>
</evidence>
<dbReference type="Proteomes" id="UP000238937">
    <property type="component" value="Unassembled WGS sequence"/>
</dbReference>
<evidence type="ECO:0000256" key="9">
    <source>
        <dbReference type="PROSITE-ProRule" id="PRU00169"/>
    </source>
</evidence>
<sequence length="660" mass="71636">LDTNLNEEQRNFVEIIRGSSDNLLNIINEILDFSKIEAGELHLEEINFSLTDSVEQTIEVLANNAYSKGIELSCRIEPSIPNNLQGDPTRLGQILTNLIGNAIKFTDRGGVSIDISAIATTTRQTTLYFQVQDTGIGIDLDSQDKIFQSFSQADSSTTRQYGGTGLGLAISKRLIEMMGGEIGVISAPDAGSIFWFTLTCSRSTLPADISDELALTRQLAQGIQGQRILIAGNWDHSRHAIASAAEHYGALVTITNNSTAAMNMLLAAAVMGKPFQTLITDLAYPDSPNTTLPEQIGHYPELGNLRTIATISFNEYERASQLQQKAKIVGYAFKPAKPMQILNRCIEIQNLLPEPQPQTLPSVNDAPPSQLLLPQQVSSSLRILVAEDNKVNQKVALNQLKNLGYAADLACDGEEVLEKIASQNYDAILMDCHMPRLDGYAATKEIRLREGKARHTIIIALTASAMKEDRELAMLAGMDDFLSKPVRKDELSAKIAQWTQQAVTSESASDVTPPPADPTAETSVPEPLPTNEPPASSEEPESAEVSTNDAEFERAILQVFVENTREQLRSIRAALATGDLGTIEHHLHAIKGASANVGAVAITATTAKPIEQLALQLEKLLTIDIVDSNVFLSPTAIDPLLNEIEDLTHAITSGTSKVRE</sequence>
<evidence type="ECO:0000313" key="15">
    <source>
        <dbReference type="Proteomes" id="UP000238937"/>
    </source>
</evidence>
<comment type="catalytic activity">
    <reaction evidence="1">
        <text>ATP + protein L-histidine = ADP + protein N-phospho-L-histidine.</text>
        <dbReference type="EC" id="2.7.13.3"/>
    </reaction>
</comment>
<dbReference type="PROSITE" id="PS50894">
    <property type="entry name" value="HPT"/>
    <property type="match status" value="1"/>
</dbReference>
<dbReference type="InterPro" id="IPR001789">
    <property type="entry name" value="Sig_transdc_resp-reg_receiver"/>
</dbReference>
<accession>A0A2T1FE40</accession>
<feature type="non-terminal residue" evidence="14">
    <location>
        <position position="1"/>
    </location>
</feature>
<evidence type="ECO:0000256" key="4">
    <source>
        <dbReference type="ARBA" id="ARBA00022553"/>
    </source>
</evidence>
<dbReference type="CDD" id="cd17546">
    <property type="entry name" value="REC_hyHK_CKI1_RcsC-like"/>
    <property type="match status" value="1"/>
</dbReference>
<evidence type="ECO:0000259" key="12">
    <source>
        <dbReference type="PROSITE" id="PS50110"/>
    </source>
</evidence>
<dbReference type="InterPro" id="IPR005467">
    <property type="entry name" value="His_kinase_dom"/>
</dbReference>
<dbReference type="EMBL" id="PVWO01000555">
    <property type="protein sequence ID" value="PSB43282.1"/>
    <property type="molecule type" value="Genomic_DNA"/>
</dbReference>
<dbReference type="GO" id="GO:0005524">
    <property type="term" value="F:ATP binding"/>
    <property type="evidence" value="ECO:0007669"/>
    <property type="project" value="UniProtKB-KW"/>
</dbReference>
<evidence type="ECO:0000259" key="11">
    <source>
        <dbReference type="PROSITE" id="PS50109"/>
    </source>
</evidence>
<keyword evidence="4 9" id="KW-0597">Phosphoprotein</keyword>
<dbReference type="SMART" id="SM00387">
    <property type="entry name" value="HATPase_c"/>
    <property type="match status" value="1"/>
</dbReference>
<dbReference type="InterPro" id="IPR036641">
    <property type="entry name" value="HPT_dom_sf"/>
</dbReference>
<dbReference type="RefSeq" id="WP_146138530.1">
    <property type="nucleotide sequence ID" value="NZ_PVWO01000555.1"/>
</dbReference>
<dbReference type="GO" id="GO:0005886">
    <property type="term" value="C:plasma membrane"/>
    <property type="evidence" value="ECO:0007669"/>
    <property type="project" value="UniProtKB-SubCell"/>
</dbReference>
<evidence type="ECO:0000313" key="14">
    <source>
        <dbReference type="EMBL" id="PSB43282.1"/>
    </source>
</evidence>
<dbReference type="PANTHER" id="PTHR45339">
    <property type="entry name" value="HYBRID SIGNAL TRANSDUCTION HISTIDINE KINASE J"/>
    <property type="match status" value="1"/>
</dbReference>
<dbReference type="InterPro" id="IPR011006">
    <property type="entry name" value="CheY-like_superfamily"/>
</dbReference>
<dbReference type="InterPro" id="IPR036097">
    <property type="entry name" value="HisK_dim/P_sf"/>
</dbReference>
<protein>
    <recommendedName>
        <fullName evidence="7">Circadian input-output histidine kinase CikA</fullName>
        <ecNumber evidence="3">2.7.13.3</ecNumber>
    </recommendedName>
</protein>
<dbReference type="Gene3D" id="1.20.120.160">
    <property type="entry name" value="HPT domain"/>
    <property type="match status" value="1"/>
</dbReference>
<dbReference type="InterPro" id="IPR008207">
    <property type="entry name" value="Sig_transdc_His_kin_Hpt_dom"/>
</dbReference>
<feature type="region of interest" description="Disordered" evidence="10">
    <location>
        <begin position="502"/>
        <end position="548"/>
    </location>
</feature>
<evidence type="ECO:0000256" key="3">
    <source>
        <dbReference type="ARBA" id="ARBA00012438"/>
    </source>
</evidence>
<feature type="modified residue" description="Phosphohistidine" evidence="8">
    <location>
        <position position="588"/>
    </location>
</feature>
<keyword evidence="6" id="KW-0902">Two-component regulatory system</keyword>
<dbReference type="Pfam" id="PF00072">
    <property type="entry name" value="Response_reg"/>
    <property type="match status" value="1"/>
</dbReference>
<evidence type="ECO:0000259" key="13">
    <source>
        <dbReference type="PROSITE" id="PS50894"/>
    </source>
</evidence>
<dbReference type="SUPFAM" id="SSF55874">
    <property type="entry name" value="ATPase domain of HSP90 chaperone/DNA topoisomerase II/histidine kinase"/>
    <property type="match status" value="1"/>
</dbReference>
<name>A0A2T1FE40_9CYAN</name>
<feature type="domain" description="Histidine kinase" evidence="11">
    <location>
        <begin position="1"/>
        <end position="202"/>
    </location>
</feature>
<feature type="domain" description="Response regulatory" evidence="12">
    <location>
        <begin position="227"/>
        <end position="349"/>
    </location>
</feature>
<dbReference type="FunFam" id="3.30.565.10:FF:000010">
    <property type="entry name" value="Sensor histidine kinase RcsC"/>
    <property type="match status" value="1"/>
</dbReference>
<comment type="similarity">
    <text evidence="2">In the N-terminal section; belongs to the phytochrome family.</text>
</comment>
<evidence type="ECO:0000256" key="8">
    <source>
        <dbReference type="PROSITE-ProRule" id="PRU00110"/>
    </source>
</evidence>
<keyword evidence="15" id="KW-1185">Reference proteome</keyword>
<evidence type="ECO:0000256" key="5">
    <source>
        <dbReference type="ARBA" id="ARBA00022777"/>
    </source>
</evidence>
<proteinExistence type="inferred from homology"/>
<gene>
    <name evidence="14" type="ORF">C7B77_26235</name>
</gene>
<dbReference type="CDD" id="cd00082">
    <property type="entry name" value="HisKA"/>
    <property type="match status" value="1"/>
</dbReference>
<dbReference type="EC" id="2.7.13.3" evidence="3"/>
<dbReference type="SMART" id="SM00448">
    <property type="entry name" value="REC"/>
    <property type="match status" value="1"/>
</dbReference>
<dbReference type="InterPro" id="IPR003594">
    <property type="entry name" value="HATPase_dom"/>
</dbReference>